<reference evidence="1 3" key="2">
    <citation type="journal article" date="2014" name="BMC Genomics">
        <title>An improved genome release (version Mt4.0) for the model legume Medicago truncatula.</title>
        <authorList>
            <person name="Tang H."/>
            <person name="Krishnakumar V."/>
            <person name="Bidwell S."/>
            <person name="Rosen B."/>
            <person name="Chan A."/>
            <person name="Zhou S."/>
            <person name="Gentzbittel L."/>
            <person name="Childs K.L."/>
            <person name="Yandell M."/>
            <person name="Gundlach H."/>
            <person name="Mayer K.F."/>
            <person name="Schwartz D.C."/>
            <person name="Town C.D."/>
        </authorList>
    </citation>
    <scope>GENOME REANNOTATION</scope>
    <source>
        <strain evidence="1">A17</strain>
        <strain evidence="2 3">cv. Jemalong A17</strain>
    </source>
</reference>
<evidence type="ECO:0000313" key="3">
    <source>
        <dbReference type="Proteomes" id="UP000002051"/>
    </source>
</evidence>
<dbReference type="AlphaFoldDB" id="A0A072U0H5"/>
<dbReference type="EMBL" id="CM001223">
    <property type="protein sequence ID" value="KEH22638.1"/>
    <property type="molecule type" value="Genomic_DNA"/>
</dbReference>
<evidence type="ECO:0000313" key="1">
    <source>
        <dbReference type="EMBL" id="KEH22638.1"/>
    </source>
</evidence>
<accession>A0A072U0H5</accession>
<proteinExistence type="predicted"/>
<gene>
    <name evidence="1" type="ordered locus">MTR_7g056237</name>
</gene>
<dbReference type="Proteomes" id="UP000002051">
    <property type="component" value="Unassembled WGS sequence"/>
</dbReference>
<organism evidence="1 3">
    <name type="scientific">Medicago truncatula</name>
    <name type="common">Barrel medic</name>
    <name type="synonym">Medicago tribuloides</name>
    <dbReference type="NCBI Taxonomy" id="3880"/>
    <lineage>
        <taxon>Eukaryota</taxon>
        <taxon>Viridiplantae</taxon>
        <taxon>Streptophyta</taxon>
        <taxon>Embryophyta</taxon>
        <taxon>Tracheophyta</taxon>
        <taxon>Spermatophyta</taxon>
        <taxon>Magnoliopsida</taxon>
        <taxon>eudicotyledons</taxon>
        <taxon>Gunneridae</taxon>
        <taxon>Pentapetalae</taxon>
        <taxon>rosids</taxon>
        <taxon>fabids</taxon>
        <taxon>Fabales</taxon>
        <taxon>Fabaceae</taxon>
        <taxon>Papilionoideae</taxon>
        <taxon>50 kb inversion clade</taxon>
        <taxon>NPAAA clade</taxon>
        <taxon>Hologalegina</taxon>
        <taxon>IRL clade</taxon>
        <taxon>Trifolieae</taxon>
        <taxon>Medicago</taxon>
    </lineage>
</organism>
<sequence>MAEICYCGKLCEFATTVGFDISSPVVKLQQAFPTYCCCYWHSSRSNKGRVFVLLQIFLDDGGFYHHTRRKGSVVLGSFCDGSPFIRQFVML</sequence>
<reference evidence="2" key="3">
    <citation type="submission" date="2015-04" db="UniProtKB">
        <authorList>
            <consortium name="EnsemblPlants"/>
        </authorList>
    </citation>
    <scope>IDENTIFICATION</scope>
    <source>
        <strain evidence="2">cv. Jemalong A17</strain>
    </source>
</reference>
<reference evidence="1 3" key="1">
    <citation type="journal article" date="2011" name="Nature">
        <title>The Medicago genome provides insight into the evolution of rhizobial symbioses.</title>
        <authorList>
            <person name="Young N.D."/>
            <person name="Debelle F."/>
            <person name="Oldroyd G.E."/>
            <person name="Geurts R."/>
            <person name="Cannon S.B."/>
            <person name="Udvardi M.K."/>
            <person name="Benedito V.A."/>
            <person name="Mayer K.F."/>
            <person name="Gouzy J."/>
            <person name="Schoof H."/>
            <person name="Van de Peer Y."/>
            <person name="Proost S."/>
            <person name="Cook D.R."/>
            <person name="Meyers B.C."/>
            <person name="Spannagl M."/>
            <person name="Cheung F."/>
            <person name="De Mita S."/>
            <person name="Krishnakumar V."/>
            <person name="Gundlach H."/>
            <person name="Zhou S."/>
            <person name="Mudge J."/>
            <person name="Bharti A.K."/>
            <person name="Murray J.D."/>
            <person name="Naoumkina M.A."/>
            <person name="Rosen B."/>
            <person name="Silverstein K.A."/>
            <person name="Tang H."/>
            <person name="Rombauts S."/>
            <person name="Zhao P.X."/>
            <person name="Zhou P."/>
            <person name="Barbe V."/>
            <person name="Bardou P."/>
            <person name="Bechner M."/>
            <person name="Bellec A."/>
            <person name="Berger A."/>
            <person name="Berges H."/>
            <person name="Bidwell S."/>
            <person name="Bisseling T."/>
            <person name="Choisne N."/>
            <person name="Couloux A."/>
            <person name="Denny R."/>
            <person name="Deshpande S."/>
            <person name="Dai X."/>
            <person name="Doyle J.J."/>
            <person name="Dudez A.M."/>
            <person name="Farmer A.D."/>
            <person name="Fouteau S."/>
            <person name="Franken C."/>
            <person name="Gibelin C."/>
            <person name="Gish J."/>
            <person name="Goldstein S."/>
            <person name="Gonzalez A.J."/>
            <person name="Green P.J."/>
            <person name="Hallab A."/>
            <person name="Hartog M."/>
            <person name="Hua A."/>
            <person name="Humphray S.J."/>
            <person name="Jeong D.H."/>
            <person name="Jing Y."/>
            <person name="Jocker A."/>
            <person name="Kenton S.M."/>
            <person name="Kim D.J."/>
            <person name="Klee K."/>
            <person name="Lai H."/>
            <person name="Lang C."/>
            <person name="Lin S."/>
            <person name="Macmil S.L."/>
            <person name="Magdelenat G."/>
            <person name="Matthews L."/>
            <person name="McCorrison J."/>
            <person name="Monaghan E.L."/>
            <person name="Mun J.H."/>
            <person name="Najar F.Z."/>
            <person name="Nicholson C."/>
            <person name="Noirot C."/>
            <person name="O'Bleness M."/>
            <person name="Paule C.R."/>
            <person name="Poulain J."/>
            <person name="Prion F."/>
            <person name="Qin B."/>
            <person name="Qu C."/>
            <person name="Retzel E.F."/>
            <person name="Riddle C."/>
            <person name="Sallet E."/>
            <person name="Samain S."/>
            <person name="Samson N."/>
            <person name="Sanders I."/>
            <person name="Saurat O."/>
            <person name="Scarpelli C."/>
            <person name="Schiex T."/>
            <person name="Segurens B."/>
            <person name="Severin A.J."/>
            <person name="Sherrier D.J."/>
            <person name="Shi R."/>
            <person name="Sims S."/>
            <person name="Singer S.R."/>
            <person name="Sinharoy S."/>
            <person name="Sterck L."/>
            <person name="Viollet A."/>
            <person name="Wang B.B."/>
            <person name="Wang K."/>
            <person name="Wang M."/>
            <person name="Wang X."/>
            <person name="Warfsmann J."/>
            <person name="Weissenbach J."/>
            <person name="White D.D."/>
            <person name="White J.D."/>
            <person name="Wiley G.B."/>
            <person name="Wincker P."/>
            <person name="Xing Y."/>
            <person name="Yang L."/>
            <person name="Yao Z."/>
            <person name="Ying F."/>
            <person name="Zhai J."/>
            <person name="Zhou L."/>
            <person name="Zuber A."/>
            <person name="Denarie J."/>
            <person name="Dixon R.A."/>
            <person name="May G.D."/>
            <person name="Schwartz D.C."/>
            <person name="Rogers J."/>
            <person name="Quetier F."/>
            <person name="Town C.D."/>
            <person name="Roe B.A."/>
        </authorList>
    </citation>
    <scope>NUCLEOTIDE SEQUENCE [LARGE SCALE GENOMIC DNA]</scope>
    <source>
        <strain evidence="1">A17</strain>
        <strain evidence="2 3">cv. Jemalong A17</strain>
    </source>
</reference>
<keyword evidence="3" id="KW-1185">Reference proteome</keyword>
<dbReference type="HOGENOM" id="CLU_2430464_0_0_1"/>
<dbReference type="EnsemblPlants" id="KEH22638">
    <property type="protein sequence ID" value="KEH22638"/>
    <property type="gene ID" value="MTR_7g056237"/>
</dbReference>
<evidence type="ECO:0000313" key="2">
    <source>
        <dbReference type="EnsemblPlants" id="KEH22638"/>
    </source>
</evidence>
<name>A0A072U0H5_MEDTR</name>
<protein>
    <submittedName>
        <fullName evidence="1 2">Uncharacterized protein</fullName>
    </submittedName>
</protein>